<dbReference type="GO" id="GO:0005785">
    <property type="term" value="C:signal recognition particle receptor complex"/>
    <property type="evidence" value="ECO:0007669"/>
    <property type="project" value="InterPro"/>
</dbReference>
<dbReference type="GO" id="GO:0003924">
    <property type="term" value="F:GTPase activity"/>
    <property type="evidence" value="ECO:0007669"/>
    <property type="project" value="InterPro"/>
</dbReference>
<feature type="compositionally biased region" description="Basic residues" evidence="1">
    <location>
        <begin position="252"/>
        <end position="264"/>
    </location>
</feature>
<dbReference type="AlphaFoldDB" id="A0A1X6NPL2"/>
<sequence>MIDLFSIIEAGGTILWQSEFIPLPSRPLDALVRRVLLAERSASSSFTVGPTTLRWALANAYGLVFVVAYPTRLPPAYKDSLLAAAKEAFVGAYGPALGAPGADVDELDVSGFDEVFRRLHADAEAAVTVGGGAPAKGAMAPYAGAGGGGKKRGKAGRKKRGGGLAGSDGEPPPPPPPPVAAAPTAAAKGSADGGGGDEDEDPRARLERARAAFLRKRAGGGARRRPPPPPPPRRRPLPPPASGKKCSAPAAGRRRRKPTLTRST</sequence>
<evidence type="ECO:0000259" key="2">
    <source>
        <dbReference type="Pfam" id="PF04086"/>
    </source>
</evidence>
<dbReference type="SUPFAM" id="SSF64356">
    <property type="entry name" value="SNARE-like"/>
    <property type="match status" value="1"/>
</dbReference>
<accession>A0A1X6NPL2</accession>
<dbReference type="Gene3D" id="3.30.450.60">
    <property type="match status" value="1"/>
</dbReference>
<evidence type="ECO:0000313" key="3">
    <source>
        <dbReference type="EMBL" id="OSX70522.1"/>
    </source>
</evidence>
<keyword evidence="4" id="KW-1185">Reference proteome</keyword>
<feature type="compositionally biased region" description="Basic residues" evidence="1">
    <location>
        <begin position="149"/>
        <end position="161"/>
    </location>
</feature>
<evidence type="ECO:0000256" key="1">
    <source>
        <dbReference type="SAM" id="MobiDB-lite"/>
    </source>
</evidence>
<name>A0A1X6NPL2_PORUM</name>
<dbReference type="CDD" id="cd14826">
    <property type="entry name" value="SR_alpha_SRX"/>
    <property type="match status" value="1"/>
</dbReference>
<dbReference type="GO" id="GO:0006886">
    <property type="term" value="P:intracellular protein transport"/>
    <property type="evidence" value="ECO:0007669"/>
    <property type="project" value="InterPro"/>
</dbReference>
<dbReference type="Proteomes" id="UP000218209">
    <property type="component" value="Unassembled WGS sequence"/>
</dbReference>
<evidence type="ECO:0000313" key="4">
    <source>
        <dbReference type="Proteomes" id="UP000218209"/>
    </source>
</evidence>
<feature type="region of interest" description="Disordered" evidence="1">
    <location>
        <begin position="141"/>
        <end position="264"/>
    </location>
</feature>
<dbReference type="EMBL" id="KV919244">
    <property type="protein sequence ID" value="OSX70522.1"/>
    <property type="molecule type" value="Genomic_DNA"/>
</dbReference>
<feature type="compositionally biased region" description="Basic residues" evidence="1">
    <location>
        <begin position="213"/>
        <end position="236"/>
    </location>
</feature>
<protein>
    <recommendedName>
        <fullName evidence="2">Signal recognition particle receptor alpha subunit N-terminal domain-containing protein</fullName>
    </recommendedName>
</protein>
<feature type="compositionally biased region" description="Pro residues" evidence="1">
    <location>
        <begin position="170"/>
        <end position="180"/>
    </location>
</feature>
<dbReference type="InterPro" id="IPR011012">
    <property type="entry name" value="Longin-like_dom_sf"/>
</dbReference>
<feature type="domain" description="Signal recognition particle receptor alpha subunit N-terminal" evidence="2">
    <location>
        <begin position="27"/>
        <end position="209"/>
    </location>
</feature>
<gene>
    <name evidence="3" type="ORF">BU14_0733s0005</name>
</gene>
<dbReference type="InterPro" id="IPR007222">
    <property type="entry name" value="Sig_recog_particle_rcpt_asu_N"/>
</dbReference>
<organism evidence="3 4">
    <name type="scientific">Porphyra umbilicalis</name>
    <name type="common">Purple laver</name>
    <name type="synonym">Red alga</name>
    <dbReference type="NCBI Taxonomy" id="2786"/>
    <lineage>
        <taxon>Eukaryota</taxon>
        <taxon>Rhodophyta</taxon>
        <taxon>Bangiophyceae</taxon>
        <taxon>Bangiales</taxon>
        <taxon>Bangiaceae</taxon>
        <taxon>Porphyra</taxon>
    </lineage>
</organism>
<dbReference type="OrthoDB" id="1727884at2759"/>
<dbReference type="GO" id="GO:0005525">
    <property type="term" value="F:GTP binding"/>
    <property type="evidence" value="ECO:0007669"/>
    <property type="project" value="InterPro"/>
</dbReference>
<dbReference type="Pfam" id="PF04086">
    <property type="entry name" value="SRP-alpha_N"/>
    <property type="match status" value="1"/>
</dbReference>
<reference evidence="3 4" key="1">
    <citation type="submission" date="2017-03" db="EMBL/GenBank/DDBJ databases">
        <title>WGS assembly of Porphyra umbilicalis.</title>
        <authorList>
            <person name="Brawley S.H."/>
            <person name="Blouin N.A."/>
            <person name="Ficko-Blean E."/>
            <person name="Wheeler G.L."/>
            <person name="Lohr M."/>
            <person name="Goodson H.V."/>
            <person name="Jenkins J.W."/>
            <person name="Blaby-Haas C.E."/>
            <person name="Helliwell K.E."/>
            <person name="Chan C."/>
            <person name="Marriage T."/>
            <person name="Bhattacharya D."/>
            <person name="Klein A.S."/>
            <person name="Badis Y."/>
            <person name="Brodie J."/>
            <person name="Cao Y."/>
            <person name="Collen J."/>
            <person name="Dittami S.M."/>
            <person name="Gachon C.M."/>
            <person name="Green B.R."/>
            <person name="Karpowicz S."/>
            <person name="Kim J.W."/>
            <person name="Kudahl U."/>
            <person name="Lin S."/>
            <person name="Michel G."/>
            <person name="Mittag M."/>
            <person name="Olson B.J."/>
            <person name="Pangilinan J."/>
            <person name="Peng Y."/>
            <person name="Qiu H."/>
            <person name="Shu S."/>
            <person name="Singer J.T."/>
            <person name="Smith A.G."/>
            <person name="Sprecher B.N."/>
            <person name="Wagner V."/>
            <person name="Wang W."/>
            <person name="Wang Z.-Y."/>
            <person name="Yan J."/>
            <person name="Yarish C."/>
            <person name="Zoeuner-Riek S."/>
            <person name="Zhuang Y."/>
            <person name="Zou Y."/>
            <person name="Lindquist E.A."/>
            <person name="Grimwood J."/>
            <person name="Barry K."/>
            <person name="Rokhsar D.S."/>
            <person name="Schmutz J."/>
            <person name="Stiller J.W."/>
            <person name="Grossman A.R."/>
            <person name="Prochnik S.E."/>
        </authorList>
    </citation>
    <scope>NUCLEOTIDE SEQUENCE [LARGE SCALE GENOMIC DNA]</scope>
    <source>
        <strain evidence="3">4086291</strain>
    </source>
</reference>
<dbReference type="GO" id="GO:0005047">
    <property type="term" value="F:signal recognition particle binding"/>
    <property type="evidence" value="ECO:0007669"/>
    <property type="project" value="InterPro"/>
</dbReference>
<proteinExistence type="predicted"/>